<dbReference type="AlphaFoldDB" id="A0A409WW45"/>
<keyword evidence="3" id="KW-1185">Reference proteome</keyword>
<feature type="signal peptide" evidence="1">
    <location>
        <begin position="1"/>
        <end position="24"/>
    </location>
</feature>
<evidence type="ECO:0000256" key="1">
    <source>
        <dbReference type="SAM" id="SignalP"/>
    </source>
</evidence>
<dbReference type="InParanoid" id="A0A409WW45"/>
<reference evidence="2 3" key="1">
    <citation type="journal article" date="2018" name="Evol. Lett.">
        <title>Horizontal gene cluster transfer increased hallucinogenic mushroom diversity.</title>
        <authorList>
            <person name="Reynolds H.T."/>
            <person name="Vijayakumar V."/>
            <person name="Gluck-Thaler E."/>
            <person name="Korotkin H.B."/>
            <person name="Matheny P.B."/>
            <person name="Slot J.C."/>
        </authorList>
    </citation>
    <scope>NUCLEOTIDE SEQUENCE [LARGE SCALE GENOMIC DNA]</scope>
    <source>
        <strain evidence="2 3">2629</strain>
    </source>
</reference>
<gene>
    <name evidence="2" type="ORF">CVT24_009911</name>
</gene>
<feature type="chain" id="PRO_5019166963" evidence="1">
    <location>
        <begin position="25"/>
        <end position="131"/>
    </location>
</feature>
<evidence type="ECO:0000313" key="3">
    <source>
        <dbReference type="Proteomes" id="UP000284842"/>
    </source>
</evidence>
<dbReference type="Proteomes" id="UP000284842">
    <property type="component" value="Unassembled WGS sequence"/>
</dbReference>
<sequence length="131" mass="14852">MRSLTNYLLLFTLHLTSQFYTAHATPPDLVSILKPGAKVYRAVTGGELAYVDRYVVGSRPPPYLPIAGDFAKYGAFYTFATVQEALEWGMHVSGFYYKKPSDMIKNPEYIHKFHIIELEYDPGVLNPTTKL</sequence>
<keyword evidence="1" id="KW-0732">Signal</keyword>
<protein>
    <submittedName>
        <fullName evidence="2">Uncharacterized protein</fullName>
    </submittedName>
</protein>
<evidence type="ECO:0000313" key="2">
    <source>
        <dbReference type="EMBL" id="PPQ82722.1"/>
    </source>
</evidence>
<accession>A0A409WW45</accession>
<dbReference type="OrthoDB" id="2867199at2759"/>
<organism evidence="2 3">
    <name type="scientific">Panaeolus cyanescens</name>
    <dbReference type="NCBI Taxonomy" id="181874"/>
    <lineage>
        <taxon>Eukaryota</taxon>
        <taxon>Fungi</taxon>
        <taxon>Dikarya</taxon>
        <taxon>Basidiomycota</taxon>
        <taxon>Agaricomycotina</taxon>
        <taxon>Agaricomycetes</taxon>
        <taxon>Agaricomycetidae</taxon>
        <taxon>Agaricales</taxon>
        <taxon>Agaricineae</taxon>
        <taxon>Galeropsidaceae</taxon>
        <taxon>Panaeolus</taxon>
    </lineage>
</organism>
<name>A0A409WW45_9AGAR</name>
<dbReference type="EMBL" id="NHTK01005123">
    <property type="protein sequence ID" value="PPQ82722.1"/>
    <property type="molecule type" value="Genomic_DNA"/>
</dbReference>
<comment type="caution">
    <text evidence="2">The sequence shown here is derived from an EMBL/GenBank/DDBJ whole genome shotgun (WGS) entry which is preliminary data.</text>
</comment>
<proteinExistence type="predicted"/>